<dbReference type="RefSeq" id="WP_033191251.1">
    <property type="nucleotide sequence ID" value="NZ_CP014334.2"/>
</dbReference>
<protein>
    <submittedName>
        <fullName evidence="1">ROK family transcriptional regulator</fullName>
    </submittedName>
</protein>
<dbReference type="InterPro" id="IPR043129">
    <property type="entry name" value="ATPase_NBD"/>
</dbReference>
<gene>
    <name evidence="1" type="ORF">NA23_02335</name>
</gene>
<dbReference type="InterPro" id="IPR000600">
    <property type="entry name" value="ROK"/>
</dbReference>
<sequence length="380" mass="43166">MTKKLNPVSMKRENKRTILRYLMEKGQASRAELSRETGLAQSAVWRIIGELENEGLLEVRGVSTSVGRSSILYGPTRSFVTSVVYNVEIFETLVGVGYLDGSWDIVDSFKTEREFEKFREKVVNSFDKLTKEYPLNATVSKVVFSLPGIVNYENKTLMCAPNLDWKNIDFKKVFDTLGVEVLIENDANLSMLAERFFSQDIKHSKVAFFLYFGEGIGGAILVNGNIVRGRNSAAGEIGHVAVNGIELEKYLSPARLVSTFEKIISHTKVTNRTLQERFCHLTRLWKDGNKEVKSFVERYIHHLALTLRNIIYFINPDVIVLGGLINNIYRTFGNFIEDELYKSLDKDMFNAVIRDTVFENVPPSLVGANVLVLEHFLRTL</sequence>
<dbReference type="KEGG" id="fia:NA23_02335"/>
<organism evidence="1 2">
    <name type="scientific">Fervidobacterium islandicum</name>
    <dbReference type="NCBI Taxonomy" id="2423"/>
    <lineage>
        <taxon>Bacteria</taxon>
        <taxon>Thermotogati</taxon>
        <taxon>Thermotogota</taxon>
        <taxon>Thermotogae</taxon>
        <taxon>Thermotogales</taxon>
        <taxon>Fervidobacteriaceae</taxon>
        <taxon>Fervidobacterium</taxon>
    </lineage>
</organism>
<proteinExistence type="predicted"/>
<reference evidence="1 2" key="1">
    <citation type="journal article" date="2015" name="Stand. Genomic Sci.">
        <title>Genome sequence of a native-feather degrading extremely thermophilic Eubacterium, Fervidobacterium islandicum AW-1.</title>
        <authorList>
            <person name="Lee Y.J."/>
            <person name="Jeong H."/>
            <person name="Park G.S."/>
            <person name="Kwak Y."/>
            <person name="Lee S.J."/>
            <person name="Lee S.J."/>
            <person name="Park M.K."/>
            <person name="Kim J.Y."/>
            <person name="Kang H.K."/>
            <person name="Shin J.H."/>
            <person name="Lee D.W."/>
        </authorList>
    </citation>
    <scope>NUCLEOTIDE SEQUENCE [LARGE SCALE GENOMIC DNA]</scope>
    <source>
        <strain evidence="1 2">AW-1</strain>
    </source>
</reference>
<dbReference type="SUPFAM" id="SSF46785">
    <property type="entry name" value="Winged helix' DNA-binding domain"/>
    <property type="match status" value="1"/>
</dbReference>
<dbReference type="InterPro" id="IPR036390">
    <property type="entry name" value="WH_DNA-bd_sf"/>
</dbReference>
<dbReference type="Proteomes" id="UP000093740">
    <property type="component" value="Chromosome"/>
</dbReference>
<dbReference type="PANTHER" id="PTHR18964:SF110">
    <property type="entry name" value="TRANSCRIPTIONAL REGULATOR, XYLR-RELATED"/>
    <property type="match status" value="1"/>
</dbReference>
<dbReference type="InterPro" id="IPR011991">
    <property type="entry name" value="ArsR-like_HTH"/>
</dbReference>
<accession>A0AAI8CKH2</accession>
<dbReference type="Pfam" id="PF13412">
    <property type="entry name" value="HTH_24"/>
    <property type="match status" value="1"/>
</dbReference>
<dbReference type="Pfam" id="PF00480">
    <property type="entry name" value="ROK"/>
    <property type="match status" value="1"/>
</dbReference>
<name>A0AAI8CKH2_FERIS</name>
<dbReference type="Gene3D" id="1.10.10.10">
    <property type="entry name" value="Winged helix-like DNA-binding domain superfamily/Winged helix DNA-binding domain"/>
    <property type="match status" value="1"/>
</dbReference>
<dbReference type="SUPFAM" id="SSF53067">
    <property type="entry name" value="Actin-like ATPase domain"/>
    <property type="match status" value="1"/>
</dbReference>
<dbReference type="CDD" id="cd00090">
    <property type="entry name" value="HTH_ARSR"/>
    <property type="match status" value="1"/>
</dbReference>
<dbReference type="EMBL" id="CP014334">
    <property type="protein sequence ID" value="AMW32253.1"/>
    <property type="molecule type" value="Genomic_DNA"/>
</dbReference>
<dbReference type="Gene3D" id="3.30.420.40">
    <property type="match status" value="2"/>
</dbReference>
<evidence type="ECO:0000313" key="2">
    <source>
        <dbReference type="Proteomes" id="UP000093740"/>
    </source>
</evidence>
<dbReference type="InterPro" id="IPR036388">
    <property type="entry name" value="WH-like_DNA-bd_sf"/>
</dbReference>
<keyword evidence="2" id="KW-1185">Reference proteome</keyword>
<evidence type="ECO:0000313" key="1">
    <source>
        <dbReference type="EMBL" id="AMW32253.1"/>
    </source>
</evidence>
<dbReference type="AlphaFoldDB" id="A0AAI8CKH2"/>
<dbReference type="PANTHER" id="PTHR18964">
    <property type="entry name" value="ROK (REPRESSOR, ORF, KINASE) FAMILY"/>
    <property type="match status" value="1"/>
</dbReference>